<dbReference type="Pfam" id="PF07486">
    <property type="entry name" value="Hydrolase_2"/>
    <property type="match status" value="1"/>
</dbReference>
<gene>
    <name evidence="2" type="ORF">GGR43_001121</name>
</gene>
<keyword evidence="3" id="KW-1185">Reference proteome</keyword>
<sequence>MSGGGQDGTGTGGPTRPAVRPMEVLAALCLLLLPLLGSWFAQGLAPGQPVEASAPVAGVPSAPLPPPVEPAIVRDVPPDTARAINAKIPFSTAPNPAARPFFFQGAPLDRERAIDCLAAAQYYEAGNDPAGQRAVAQVVLNRLRHPAFPKSVCAVVFQGAERITGCQFTFTCDGALARTPSPAAWADARRLAARMLSGEVEPRVGHATHYHTDWVVPYWSASLEKITEVHSHLFFRWPGWWGTPGAFLRRVETREPGIALIAALSPAHAGGGGVAPSSSDPPPPRMLAEDARTLATIRPLFAAQDTASATAPVRLIAASPAQDAFIVELPDRMADSDYPAAARTFCAGRARCRVMGWRAGASPPRAFPVPRTTLASMLFSYIHDAESGLQRLLWNCDLMPQANPRNCMRERIPVGQLSRSLDDASVR</sequence>
<dbReference type="InterPro" id="IPR042047">
    <property type="entry name" value="SleB_dom1"/>
</dbReference>
<dbReference type="AlphaFoldDB" id="A0A7W6FP13"/>
<dbReference type="GO" id="GO:0016787">
    <property type="term" value="F:hydrolase activity"/>
    <property type="evidence" value="ECO:0007669"/>
    <property type="project" value="InterPro"/>
</dbReference>
<dbReference type="Proteomes" id="UP000571950">
    <property type="component" value="Unassembled WGS sequence"/>
</dbReference>
<name>A0A7W6FP13_9SPHN</name>
<feature type="domain" description="Cell wall hydrolase SleB" evidence="1">
    <location>
        <begin position="128"/>
        <end position="235"/>
    </location>
</feature>
<comment type="caution">
    <text evidence="2">The sequence shown here is derived from an EMBL/GenBank/DDBJ whole genome shotgun (WGS) entry which is preliminary data.</text>
</comment>
<accession>A0A7W6FP13</accession>
<dbReference type="EMBL" id="JACIDT010000003">
    <property type="protein sequence ID" value="MBB3925408.1"/>
    <property type="molecule type" value="Genomic_DNA"/>
</dbReference>
<protein>
    <recommendedName>
        <fullName evidence="1">Cell wall hydrolase SleB domain-containing protein</fullName>
    </recommendedName>
</protein>
<organism evidence="2 3">
    <name type="scientific">Sphingobium jiangsuense</name>
    <dbReference type="NCBI Taxonomy" id="870476"/>
    <lineage>
        <taxon>Bacteria</taxon>
        <taxon>Pseudomonadati</taxon>
        <taxon>Pseudomonadota</taxon>
        <taxon>Alphaproteobacteria</taxon>
        <taxon>Sphingomonadales</taxon>
        <taxon>Sphingomonadaceae</taxon>
        <taxon>Sphingobium</taxon>
    </lineage>
</organism>
<evidence type="ECO:0000259" key="1">
    <source>
        <dbReference type="Pfam" id="PF07486"/>
    </source>
</evidence>
<dbReference type="InterPro" id="IPR011105">
    <property type="entry name" value="Cell_wall_hydrolase_SleB"/>
</dbReference>
<evidence type="ECO:0000313" key="3">
    <source>
        <dbReference type="Proteomes" id="UP000571950"/>
    </source>
</evidence>
<proteinExistence type="predicted"/>
<dbReference type="Gene3D" id="1.10.10.2520">
    <property type="entry name" value="Cell wall hydrolase SleB, domain 1"/>
    <property type="match status" value="1"/>
</dbReference>
<reference evidence="2 3" key="1">
    <citation type="submission" date="2020-08" db="EMBL/GenBank/DDBJ databases">
        <title>Genomic Encyclopedia of Type Strains, Phase IV (KMG-IV): sequencing the most valuable type-strain genomes for metagenomic binning, comparative biology and taxonomic classification.</title>
        <authorList>
            <person name="Goeker M."/>
        </authorList>
    </citation>
    <scope>NUCLEOTIDE SEQUENCE [LARGE SCALE GENOMIC DNA]</scope>
    <source>
        <strain evidence="2 3">DSM 26189</strain>
    </source>
</reference>
<dbReference type="RefSeq" id="WP_188070971.1">
    <property type="nucleotide sequence ID" value="NZ_JACIDT010000003.1"/>
</dbReference>
<evidence type="ECO:0000313" key="2">
    <source>
        <dbReference type="EMBL" id="MBB3925408.1"/>
    </source>
</evidence>